<keyword evidence="2" id="KW-0812">Transmembrane</keyword>
<evidence type="ECO:0000256" key="1">
    <source>
        <dbReference type="SAM" id="MobiDB-lite"/>
    </source>
</evidence>
<protein>
    <recommendedName>
        <fullName evidence="5">Transmembrane protein</fullName>
    </recommendedName>
</protein>
<feature type="transmembrane region" description="Helical" evidence="2">
    <location>
        <begin position="95"/>
        <end position="122"/>
    </location>
</feature>
<evidence type="ECO:0008006" key="5">
    <source>
        <dbReference type="Google" id="ProtNLM"/>
    </source>
</evidence>
<sequence>MALYKSVRPSIHKAPNFSLKQLSLSKPTSRPPTSLYCNCKCNGNNKENPSSQEGERKKREREREGGWRPVVAMKKVVAEMQRWVRPRRKGDLRDVLLMSLSFALYVYISQRIVGAYCAWMAILNNF</sequence>
<keyword evidence="4" id="KW-1185">Reference proteome</keyword>
<dbReference type="Gramene" id="ERN00858">
    <property type="protein sequence ID" value="ERN00858"/>
    <property type="gene ID" value="AMTR_s00103p00105930"/>
</dbReference>
<proteinExistence type="predicted"/>
<dbReference type="HOGENOM" id="CLU_130107_0_0_1"/>
<organism evidence="3 4">
    <name type="scientific">Amborella trichopoda</name>
    <dbReference type="NCBI Taxonomy" id="13333"/>
    <lineage>
        <taxon>Eukaryota</taxon>
        <taxon>Viridiplantae</taxon>
        <taxon>Streptophyta</taxon>
        <taxon>Embryophyta</taxon>
        <taxon>Tracheophyta</taxon>
        <taxon>Spermatophyta</taxon>
        <taxon>Magnoliopsida</taxon>
        <taxon>Amborellales</taxon>
        <taxon>Amborellaceae</taxon>
        <taxon>Amborella</taxon>
    </lineage>
</organism>
<evidence type="ECO:0000313" key="3">
    <source>
        <dbReference type="EMBL" id="ERN00858.1"/>
    </source>
</evidence>
<accession>W1NYY4</accession>
<evidence type="ECO:0000256" key="2">
    <source>
        <dbReference type="SAM" id="Phobius"/>
    </source>
</evidence>
<gene>
    <name evidence="3" type="ORF">AMTR_s00103p00105930</name>
</gene>
<reference evidence="4" key="1">
    <citation type="journal article" date="2013" name="Science">
        <title>The Amborella genome and the evolution of flowering plants.</title>
        <authorList>
            <consortium name="Amborella Genome Project"/>
        </authorList>
    </citation>
    <scope>NUCLEOTIDE SEQUENCE [LARGE SCALE GENOMIC DNA]</scope>
</reference>
<feature type="region of interest" description="Disordered" evidence="1">
    <location>
        <begin position="43"/>
        <end position="66"/>
    </location>
</feature>
<dbReference type="Proteomes" id="UP000017836">
    <property type="component" value="Unassembled WGS sequence"/>
</dbReference>
<dbReference type="AlphaFoldDB" id="W1NYY4"/>
<name>W1NYY4_AMBTC</name>
<dbReference type="eggNOG" id="ENOG502SDUY">
    <property type="taxonomic scope" value="Eukaryota"/>
</dbReference>
<keyword evidence="2" id="KW-0472">Membrane</keyword>
<feature type="compositionally biased region" description="Basic and acidic residues" evidence="1">
    <location>
        <begin position="53"/>
        <end position="66"/>
    </location>
</feature>
<keyword evidence="2" id="KW-1133">Transmembrane helix</keyword>
<evidence type="ECO:0000313" key="4">
    <source>
        <dbReference type="Proteomes" id="UP000017836"/>
    </source>
</evidence>
<dbReference type="EMBL" id="KI394805">
    <property type="protein sequence ID" value="ERN00858.1"/>
    <property type="molecule type" value="Genomic_DNA"/>
</dbReference>